<evidence type="ECO:0000313" key="3">
    <source>
        <dbReference type="Proteomes" id="UP000322214"/>
    </source>
</evidence>
<dbReference type="SUPFAM" id="SSF47413">
    <property type="entry name" value="lambda repressor-like DNA-binding domains"/>
    <property type="match status" value="1"/>
</dbReference>
<sequence>MSIKAVIARQLRENVNEARKQFGQVETPSGGWLRTVRTALGMSGAQLARRMGITRGAISRSEKAEIEGAITINTMKQIAANMNCRFVYAVIPDRDVEEIIEHRAREKATELVNQAGVHMALEAQNLTNQQMEKHIEQVVNDLLARPSSLWNEE</sequence>
<evidence type="ECO:0000313" key="2">
    <source>
        <dbReference type="EMBL" id="QEG25188.1"/>
    </source>
</evidence>
<dbReference type="NCBIfam" id="TIGR02612">
    <property type="entry name" value="mob_myst_A"/>
    <property type="match status" value="1"/>
</dbReference>
<accession>A0A5B9PFH7</accession>
<name>A0A5B9PFH7_9BACT</name>
<dbReference type="RefSeq" id="WP_075085845.1">
    <property type="nucleotide sequence ID" value="NZ_CP042912.1"/>
</dbReference>
<reference evidence="2 3" key="1">
    <citation type="submission" date="2019-08" db="EMBL/GenBank/DDBJ databases">
        <title>Deep-cultivation of Planctomycetes and their phenomic and genomic characterization uncovers novel biology.</title>
        <authorList>
            <person name="Wiegand S."/>
            <person name="Jogler M."/>
            <person name="Boedeker C."/>
            <person name="Pinto D."/>
            <person name="Vollmers J."/>
            <person name="Rivas-Marin E."/>
            <person name="Kohn T."/>
            <person name="Peeters S.H."/>
            <person name="Heuer A."/>
            <person name="Rast P."/>
            <person name="Oberbeckmann S."/>
            <person name="Bunk B."/>
            <person name="Jeske O."/>
            <person name="Meyerdierks A."/>
            <person name="Storesund J.E."/>
            <person name="Kallscheuer N."/>
            <person name="Luecker S."/>
            <person name="Lage O.M."/>
            <person name="Pohl T."/>
            <person name="Merkel B.J."/>
            <person name="Hornburger P."/>
            <person name="Mueller R.-W."/>
            <person name="Bruemmer F."/>
            <person name="Labrenz M."/>
            <person name="Spormann A.M."/>
            <person name="Op den Camp H."/>
            <person name="Overmann J."/>
            <person name="Amann R."/>
            <person name="Jetten M.S.M."/>
            <person name="Mascher T."/>
            <person name="Medema M.H."/>
            <person name="Devos D.P."/>
            <person name="Kaster A.-K."/>
            <person name="Ovreas L."/>
            <person name="Rohde M."/>
            <person name="Galperin M.Y."/>
            <person name="Jogler C."/>
        </authorList>
    </citation>
    <scope>NUCLEOTIDE SEQUENCE [LARGE SCALE GENOMIC DNA]</scope>
    <source>
        <strain evidence="2 3">FC18</strain>
    </source>
</reference>
<dbReference type="EMBL" id="CP042912">
    <property type="protein sequence ID" value="QEG25188.1"/>
    <property type="molecule type" value="Genomic_DNA"/>
</dbReference>
<protein>
    <submittedName>
        <fullName evidence="2">Helix-turn-helix protein</fullName>
    </submittedName>
</protein>
<feature type="domain" description="HTH cro/C1-type" evidence="1">
    <location>
        <begin position="33"/>
        <end position="89"/>
    </location>
</feature>
<dbReference type="Pfam" id="PF01381">
    <property type="entry name" value="HTH_3"/>
    <property type="match status" value="1"/>
</dbReference>
<dbReference type="OrthoDB" id="9785949at2"/>
<dbReference type="InterPro" id="IPR001387">
    <property type="entry name" value="Cro/C1-type_HTH"/>
</dbReference>
<proteinExistence type="predicted"/>
<dbReference type="PROSITE" id="PS50943">
    <property type="entry name" value="HTH_CROC1"/>
    <property type="match status" value="1"/>
</dbReference>
<dbReference type="InterPro" id="IPR013435">
    <property type="entry name" value="Mobile_mystery_prot_A"/>
</dbReference>
<keyword evidence="3" id="KW-1185">Reference proteome</keyword>
<dbReference type="Proteomes" id="UP000322214">
    <property type="component" value="Chromosome"/>
</dbReference>
<dbReference type="Gene3D" id="1.10.260.40">
    <property type="entry name" value="lambda repressor-like DNA-binding domains"/>
    <property type="match status" value="1"/>
</dbReference>
<dbReference type="GO" id="GO:0003677">
    <property type="term" value="F:DNA binding"/>
    <property type="evidence" value="ECO:0007669"/>
    <property type="project" value="InterPro"/>
</dbReference>
<organism evidence="2 3">
    <name type="scientific">Mariniblastus fucicola</name>
    <dbReference type="NCBI Taxonomy" id="980251"/>
    <lineage>
        <taxon>Bacteria</taxon>
        <taxon>Pseudomonadati</taxon>
        <taxon>Planctomycetota</taxon>
        <taxon>Planctomycetia</taxon>
        <taxon>Pirellulales</taxon>
        <taxon>Pirellulaceae</taxon>
        <taxon>Mariniblastus</taxon>
    </lineage>
</organism>
<dbReference type="AlphaFoldDB" id="A0A5B9PFH7"/>
<dbReference type="SMART" id="SM00530">
    <property type="entry name" value="HTH_XRE"/>
    <property type="match status" value="1"/>
</dbReference>
<evidence type="ECO:0000259" key="1">
    <source>
        <dbReference type="PROSITE" id="PS50943"/>
    </source>
</evidence>
<dbReference type="KEGG" id="mff:MFFC18_51120"/>
<dbReference type="STRING" id="980251.GCA_001642875_03851"/>
<gene>
    <name evidence="2" type="ORF">MFFC18_51120</name>
</gene>
<dbReference type="CDD" id="cd00093">
    <property type="entry name" value="HTH_XRE"/>
    <property type="match status" value="1"/>
</dbReference>
<dbReference type="InterPro" id="IPR010982">
    <property type="entry name" value="Lambda_DNA-bd_dom_sf"/>
</dbReference>